<reference evidence="1 4" key="1">
    <citation type="journal article" date="2015" name="Genome Announc.">
        <title>Complete Genome Sequence of the Nitrogen-Fixing and Solvent-Producing Clostridium pasteurianum DSM 525.</title>
        <authorList>
            <person name="Poehlein A."/>
            <person name="Grosse-Honebrink A."/>
            <person name="Zhang Y."/>
            <person name="Minton N.P."/>
            <person name="Daniel R."/>
        </authorList>
    </citation>
    <scope>NUCLEOTIDE SEQUENCE [LARGE SCALE GENOMIC DNA]</scope>
    <source>
        <strain evidence="1">DSM 525</strain>
        <strain evidence="4">DSM 525 / ATCC 6013</strain>
    </source>
</reference>
<evidence type="ECO:0000313" key="3">
    <source>
        <dbReference type="Proteomes" id="UP000028042"/>
    </source>
</evidence>
<keyword evidence="4" id="KW-1185">Reference proteome</keyword>
<evidence type="ECO:0000313" key="1">
    <source>
        <dbReference type="EMBL" id="AJA52008.1"/>
    </source>
</evidence>
<proteinExistence type="predicted"/>
<sequence length="48" mass="5854">MYDAKLETKDEELKYETIKDRMYFERVPNRSLLNTPTSYVPFSDLFEE</sequence>
<dbReference type="RefSeq" id="WP_155760368.1">
    <property type="nucleotide sequence ID" value="NZ_ANZB01000004.1"/>
</dbReference>
<dbReference type="KEGG" id="cpat:CLPA_c19500"/>
<protein>
    <submittedName>
        <fullName evidence="1">Uncharacterized protein</fullName>
    </submittedName>
</protein>
<reference evidence="2 3" key="3">
    <citation type="journal article" name="Genome Announc.">
        <title>Improved Draft Genome Sequence of Clostridium pasteurianum Strain ATCC 6013 (DSM 525) Using a Hybrid Next-Generation Sequencing Approach.</title>
        <authorList>
            <person name="Pyne M.E."/>
            <person name="Utturkar S."/>
            <person name="Brown S.D."/>
            <person name="Moo-Young M."/>
            <person name="Chung D.A."/>
            <person name="Chou C.P."/>
        </authorList>
    </citation>
    <scope>NUCLEOTIDE SEQUENCE [LARGE SCALE GENOMIC DNA]</scope>
    <source>
        <strain evidence="2 3">ATCC 6013</strain>
    </source>
</reference>
<accession>A0A0H3J9V8</accession>
<dbReference type="AlphaFoldDB" id="A0A0H3J9V8"/>
<organism evidence="1 4">
    <name type="scientific">Clostridium pasteurianum DSM 525 = ATCC 6013</name>
    <dbReference type="NCBI Taxonomy" id="1262449"/>
    <lineage>
        <taxon>Bacteria</taxon>
        <taxon>Bacillati</taxon>
        <taxon>Bacillota</taxon>
        <taxon>Clostridia</taxon>
        <taxon>Eubacteriales</taxon>
        <taxon>Clostridiaceae</taxon>
        <taxon>Clostridium</taxon>
    </lineage>
</organism>
<gene>
    <name evidence="1" type="ORF">CLPA_c19500</name>
    <name evidence="2" type="ORF">CP6013_01229</name>
</gene>
<dbReference type="EMBL" id="CP009268">
    <property type="protein sequence ID" value="AJA52008.1"/>
    <property type="molecule type" value="Genomic_DNA"/>
</dbReference>
<dbReference type="PATRIC" id="fig|1262449.7.peg.1960"/>
<dbReference type="GeneID" id="93076219"/>
<reference evidence="2" key="2">
    <citation type="submission" date="2015-10" db="EMBL/GenBank/DDBJ databases">
        <title>Improved Draft Genome Sequence of Clostridium pasteurianum Strain ATCC 6013 (DSM 525) Using a Hybrid Next-Generation Sequencing Approach.</title>
        <authorList>
            <person name="Pyne M.E."/>
            <person name="Utturkar S.M."/>
            <person name="Brown S.D."/>
            <person name="Moo-Young M."/>
            <person name="Chung D.A."/>
            <person name="Chou P.C."/>
        </authorList>
    </citation>
    <scope>NUCLEOTIDE SEQUENCE</scope>
    <source>
        <strain evidence="2">ATCC 6013</strain>
    </source>
</reference>
<dbReference type="Proteomes" id="UP000030905">
    <property type="component" value="Chromosome"/>
</dbReference>
<evidence type="ECO:0000313" key="2">
    <source>
        <dbReference type="EMBL" id="KRU11982.1"/>
    </source>
</evidence>
<name>A0A0H3J9V8_CLOPA</name>
<dbReference type="Proteomes" id="UP000028042">
    <property type="component" value="Unassembled WGS sequence"/>
</dbReference>
<dbReference type="KEGG" id="cpae:CPAST_c19500"/>
<evidence type="ECO:0000313" key="4">
    <source>
        <dbReference type="Proteomes" id="UP000030905"/>
    </source>
</evidence>
<dbReference type="EMBL" id="JPGY02000001">
    <property type="protein sequence ID" value="KRU11982.1"/>
    <property type="molecule type" value="Genomic_DNA"/>
</dbReference>